<evidence type="ECO:0000313" key="1">
    <source>
        <dbReference type="EMBL" id="SIR04291.1"/>
    </source>
</evidence>
<proteinExistence type="predicted"/>
<gene>
    <name evidence="1" type="ORF">SAMN05878282_11412</name>
</gene>
<reference evidence="1 2" key="1">
    <citation type="submission" date="2017-01" db="EMBL/GenBank/DDBJ databases">
        <authorList>
            <person name="Mah S.A."/>
            <person name="Swanson W.J."/>
            <person name="Moy G.W."/>
            <person name="Vacquier V.D."/>
        </authorList>
    </citation>
    <scope>NUCLEOTIDE SEQUENCE [LARGE SCALE GENOMIC DNA]</scope>
    <source>
        <strain evidence="1 2">RU36E</strain>
    </source>
</reference>
<name>A0A1N6XQ13_AQUAC</name>
<dbReference type="EMBL" id="FTMP01000014">
    <property type="protein sequence ID" value="SIR04291.1"/>
    <property type="molecule type" value="Genomic_DNA"/>
</dbReference>
<accession>A0A1N6XQ13</accession>
<evidence type="ECO:0000313" key="2">
    <source>
        <dbReference type="Proteomes" id="UP000185841"/>
    </source>
</evidence>
<dbReference type="AlphaFoldDB" id="A0A1N6XQ13"/>
<protein>
    <submittedName>
        <fullName evidence="1">Uncharacterized protein</fullName>
    </submittedName>
</protein>
<sequence length="248" mass="27390">MSLESEIEKILSLKSADYVKGVRINEIARVIFVEIPLGKIKGKVERGYTSRLQISKLCRLIQEKTGLRPIPVFLASPELAQLESGLQASLLLAHPDIVSDCSISFSAGNAANVTVILSDLLDEKKLEAIRRHVREMILLASLTVDRIDFISPTQPPASLASILRAVKILSPVAPKTVYEYLKSRDFTCPSEKWLATKLDSARRKGLLVRSDDGAYALSADGVSVVPALRSKNSSDIERILLLAKRREW</sequence>
<dbReference type="Proteomes" id="UP000185841">
    <property type="component" value="Unassembled WGS sequence"/>
</dbReference>
<organism evidence="1 2">
    <name type="scientific">Aquipseudomonas alcaligenes</name>
    <name type="common">Pseudomonas alcaligenes</name>
    <dbReference type="NCBI Taxonomy" id="43263"/>
    <lineage>
        <taxon>Bacteria</taxon>
        <taxon>Pseudomonadati</taxon>
        <taxon>Pseudomonadota</taxon>
        <taxon>Gammaproteobacteria</taxon>
        <taxon>Pseudomonadales</taxon>
        <taxon>Pseudomonadaceae</taxon>
        <taxon>Aquipseudomonas</taxon>
    </lineage>
</organism>
<dbReference type="RefSeq" id="WP_139332634.1">
    <property type="nucleotide sequence ID" value="NZ_FTMP01000014.1"/>
</dbReference>